<reference evidence="1" key="1">
    <citation type="submission" date="2017-05" db="UniProtKB">
        <authorList>
            <consortium name="EnsemblMetazoa"/>
        </authorList>
    </citation>
    <scope>IDENTIFICATION</scope>
</reference>
<proteinExistence type="predicted"/>
<evidence type="ECO:0000313" key="1">
    <source>
        <dbReference type="EnsemblMetazoa" id="Aqu2.1.29203_001"/>
    </source>
</evidence>
<dbReference type="EnsemblMetazoa" id="Aqu2.1.29203_001">
    <property type="protein sequence ID" value="Aqu2.1.29203_001"/>
    <property type="gene ID" value="Aqu2.1.29203"/>
</dbReference>
<sequence length="63" mass="7207">EIQESKRVEITGIADKHQITAVLLDNLVGDFLPVQLINLGKSDQCHHRYEFLDDSDITHSPRH</sequence>
<accession>A0A1X7UN64</accession>
<name>A0A1X7UN64_AMPQE</name>
<dbReference type="AlphaFoldDB" id="A0A1X7UN64"/>
<dbReference type="InParanoid" id="A0A1X7UN64"/>
<organism evidence="1">
    <name type="scientific">Amphimedon queenslandica</name>
    <name type="common">Sponge</name>
    <dbReference type="NCBI Taxonomy" id="400682"/>
    <lineage>
        <taxon>Eukaryota</taxon>
        <taxon>Metazoa</taxon>
        <taxon>Porifera</taxon>
        <taxon>Demospongiae</taxon>
        <taxon>Heteroscleromorpha</taxon>
        <taxon>Haplosclerida</taxon>
        <taxon>Niphatidae</taxon>
        <taxon>Amphimedon</taxon>
    </lineage>
</organism>
<protein>
    <submittedName>
        <fullName evidence="1">Uncharacterized protein</fullName>
    </submittedName>
</protein>